<evidence type="ECO:0000313" key="1">
    <source>
        <dbReference type="EMBL" id="QBD80771.1"/>
    </source>
</evidence>
<dbReference type="KEGG" id="kbs:EPA93_34310"/>
<sequence length="245" mass="28088">MSIMFAYIARCHITLHDNLYYASHEFGRFYETEKYLHNYGLTYALGLVRPAPPFFTASQEPRYREDLYATEVAYDYYVTPARPLHVDFALNTFKLIDAHYYNVPVKESRNRVVFGRAKEITPGSTFEYFVYSQIPRTLPHWIRLGKWLAKAEMSYKWYSVGTGEAPIVSPPEAQRIACPLNPLDIADQQLATFDVVMMPPSSLLVNVSIVGPCCCLPAEPLFHDEPSKDIHVPIGMRYFEGVVKT</sequence>
<dbReference type="Proteomes" id="UP000290365">
    <property type="component" value="Chromosome"/>
</dbReference>
<accession>A0A4V0YZS8</accession>
<dbReference type="AlphaFoldDB" id="A0A4V0YZS8"/>
<protein>
    <submittedName>
        <fullName evidence="1">Type I-D CRISPR-associated protein Cas5/Csc1</fullName>
    </submittedName>
</protein>
<dbReference type="OrthoDB" id="49508at2"/>
<reference evidence="1 2" key="1">
    <citation type="submission" date="2019-01" db="EMBL/GenBank/DDBJ databases">
        <title>Ktedonosporobacter rubrisoli SCAWS-G2.</title>
        <authorList>
            <person name="Huang Y."/>
            <person name="Yan B."/>
        </authorList>
    </citation>
    <scope>NUCLEOTIDE SEQUENCE [LARGE SCALE GENOMIC DNA]</scope>
    <source>
        <strain evidence="1 2">SCAWS-G2</strain>
    </source>
</reference>
<dbReference type="NCBIfam" id="TIGR03159">
    <property type="entry name" value="cas_Csc1"/>
    <property type="match status" value="1"/>
</dbReference>
<evidence type="ECO:0000313" key="2">
    <source>
        <dbReference type="Proteomes" id="UP000290365"/>
    </source>
</evidence>
<proteinExistence type="predicted"/>
<dbReference type="Pfam" id="PF26241">
    <property type="entry name" value="Cas_Csc1"/>
    <property type="match status" value="1"/>
</dbReference>
<organism evidence="1 2">
    <name type="scientific">Ktedonosporobacter rubrisoli</name>
    <dbReference type="NCBI Taxonomy" id="2509675"/>
    <lineage>
        <taxon>Bacteria</taxon>
        <taxon>Bacillati</taxon>
        <taxon>Chloroflexota</taxon>
        <taxon>Ktedonobacteria</taxon>
        <taxon>Ktedonobacterales</taxon>
        <taxon>Ktedonosporobacteraceae</taxon>
        <taxon>Ktedonosporobacter</taxon>
    </lineage>
</organism>
<gene>
    <name evidence="1" type="primary">cas5d</name>
    <name evidence="1" type="ORF">EPA93_34310</name>
</gene>
<keyword evidence="2" id="KW-1185">Reference proteome</keyword>
<dbReference type="EMBL" id="CP035758">
    <property type="protein sequence ID" value="QBD80771.1"/>
    <property type="molecule type" value="Genomic_DNA"/>
</dbReference>
<name>A0A4V0YZS8_KTERU</name>
<dbReference type="InterPro" id="IPR017576">
    <property type="entry name" value="CRISPR-assoc_prot_Csc1"/>
</dbReference>